<gene>
    <name evidence="3" type="ORF">GCM10025781_01450</name>
</gene>
<comment type="caution">
    <text evidence="3">The sequence shown here is derived from an EMBL/GenBank/DDBJ whole genome shotgun (WGS) entry which is preliminary data.</text>
</comment>
<dbReference type="Proteomes" id="UP001501446">
    <property type="component" value="Unassembled WGS sequence"/>
</dbReference>
<proteinExistence type="predicted"/>
<sequence>MSSVSNNTPEPAPDEPSRATRMTIRRAPNLLAFLITGAILGAVGGFLFGLLGPESQYYTRGAIAGFFLVIGLVIGAGVGSVVSLIIDRVSLKRTRNVTAHIDDVHESGDRPGS</sequence>
<name>A0ABP8WG10_9MICC</name>
<feature type="transmembrane region" description="Helical" evidence="2">
    <location>
        <begin position="63"/>
        <end position="86"/>
    </location>
</feature>
<protein>
    <recommendedName>
        <fullName evidence="5">Potassium transporter Trk</fullName>
    </recommendedName>
</protein>
<evidence type="ECO:0000256" key="2">
    <source>
        <dbReference type="SAM" id="Phobius"/>
    </source>
</evidence>
<accession>A0ABP8WG10</accession>
<evidence type="ECO:0000256" key="1">
    <source>
        <dbReference type="SAM" id="MobiDB-lite"/>
    </source>
</evidence>
<keyword evidence="2" id="KW-0472">Membrane</keyword>
<dbReference type="RefSeq" id="WP_303382836.1">
    <property type="nucleotide sequence ID" value="NZ_BAABLN010000001.1"/>
</dbReference>
<evidence type="ECO:0008006" key="5">
    <source>
        <dbReference type="Google" id="ProtNLM"/>
    </source>
</evidence>
<evidence type="ECO:0000313" key="4">
    <source>
        <dbReference type="Proteomes" id="UP001501446"/>
    </source>
</evidence>
<keyword evidence="2" id="KW-0812">Transmembrane</keyword>
<keyword evidence="2" id="KW-1133">Transmembrane helix</keyword>
<organism evidence="3 4">
    <name type="scientific">Kocuria gwangalliensis</name>
    <dbReference type="NCBI Taxonomy" id="501592"/>
    <lineage>
        <taxon>Bacteria</taxon>
        <taxon>Bacillati</taxon>
        <taxon>Actinomycetota</taxon>
        <taxon>Actinomycetes</taxon>
        <taxon>Micrococcales</taxon>
        <taxon>Micrococcaceae</taxon>
        <taxon>Kocuria</taxon>
    </lineage>
</organism>
<keyword evidence="4" id="KW-1185">Reference proteome</keyword>
<feature type="region of interest" description="Disordered" evidence="1">
    <location>
        <begin position="1"/>
        <end position="21"/>
    </location>
</feature>
<dbReference type="EMBL" id="BAABLN010000001">
    <property type="protein sequence ID" value="GAA4688466.1"/>
    <property type="molecule type" value="Genomic_DNA"/>
</dbReference>
<evidence type="ECO:0000313" key="3">
    <source>
        <dbReference type="EMBL" id="GAA4688466.1"/>
    </source>
</evidence>
<feature type="transmembrane region" description="Helical" evidence="2">
    <location>
        <begin position="30"/>
        <end position="51"/>
    </location>
</feature>
<reference evidence="4" key="1">
    <citation type="journal article" date="2019" name="Int. J. Syst. Evol. Microbiol.">
        <title>The Global Catalogue of Microorganisms (GCM) 10K type strain sequencing project: providing services to taxonomists for standard genome sequencing and annotation.</title>
        <authorList>
            <consortium name="The Broad Institute Genomics Platform"/>
            <consortium name="The Broad Institute Genome Sequencing Center for Infectious Disease"/>
            <person name="Wu L."/>
            <person name="Ma J."/>
        </authorList>
    </citation>
    <scope>NUCLEOTIDE SEQUENCE [LARGE SCALE GENOMIC DNA]</scope>
    <source>
        <strain evidence="4">JCM 18958</strain>
    </source>
</reference>